<dbReference type="GO" id="GO:0003677">
    <property type="term" value="F:DNA binding"/>
    <property type="evidence" value="ECO:0007669"/>
    <property type="project" value="InterPro"/>
</dbReference>
<gene>
    <name evidence="6" type="primary">Phf20-L</name>
    <name evidence="6" type="ORF">Hamer_G000416</name>
</gene>
<dbReference type="SUPFAM" id="SSF63748">
    <property type="entry name" value="Tudor/PWWP/MBT"/>
    <property type="match status" value="1"/>
</dbReference>
<evidence type="ECO:0000313" key="6">
    <source>
        <dbReference type="EMBL" id="KAG7177167.1"/>
    </source>
</evidence>
<dbReference type="AlphaFoldDB" id="A0A8J5TU71"/>
<dbReference type="GO" id="GO:0006357">
    <property type="term" value="P:regulation of transcription by RNA polymerase II"/>
    <property type="evidence" value="ECO:0007669"/>
    <property type="project" value="TreeGrafter"/>
</dbReference>
<feature type="domain" description="Tudor" evidence="5">
    <location>
        <begin position="142"/>
        <end position="198"/>
    </location>
</feature>
<keyword evidence="2" id="KW-0677">Repeat</keyword>
<feature type="compositionally biased region" description="Basic and acidic residues" evidence="4">
    <location>
        <begin position="404"/>
        <end position="413"/>
    </location>
</feature>
<feature type="non-terminal residue" evidence="6">
    <location>
        <position position="1"/>
    </location>
</feature>
<proteinExistence type="predicted"/>
<feature type="compositionally biased region" description="Low complexity" evidence="4">
    <location>
        <begin position="231"/>
        <end position="246"/>
    </location>
</feature>
<feature type="region of interest" description="Disordered" evidence="4">
    <location>
        <begin position="395"/>
        <end position="442"/>
    </location>
</feature>
<feature type="compositionally biased region" description="Basic and acidic residues" evidence="4">
    <location>
        <begin position="9"/>
        <end position="33"/>
    </location>
</feature>
<reference evidence="6" key="1">
    <citation type="journal article" date="2021" name="Sci. Adv.">
        <title>The American lobster genome reveals insights on longevity, neural, and immune adaptations.</title>
        <authorList>
            <person name="Polinski J.M."/>
            <person name="Zimin A.V."/>
            <person name="Clark K.F."/>
            <person name="Kohn A.B."/>
            <person name="Sadowski N."/>
            <person name="Timp W."/>
            <person name="Ptitsyn A."/>
            <person name="Khanna P."/>
            <person name="Romanova D.Y."/>
            <person name="Williams P."/>
            <person name="Greenwood S.J."/>
            <person name="Moroz L.L."/>
            <person name="Walt D.R."/>
            <person name="Bodnar A.G."/>
        </authorList>
    </citation>
    <scope>NUCLEOTIDE SEQUENCE</scope>
    <source>
        <strain evidence="6">GMGI-L3</strain>
    </source>
</reference>
<dbReference type="CDD" id="cd20104">
    <property type="entry name" value="MBT_PHF20L1-like"/>
    <property type="match status" value="1"/>
</dbReference>
<feature type="region of interest" description="Disordered" evidence="4">
    <location>
        <begin position="1"/>
        <end position="39"/>
    </location>
</feature>
<dbReference type="InterPro" id="IPR002999">
    <property type="entry name" value="Tudor"/>
</dbReference>
<dbReference type="Gene3D" id="2.30.30.140">
    <property type="match status" value="2"/>
</dbReference>
<keyword evidence="3" id="KW-0539">Nucleus</keyword>
<dbReference type="Proteomes" id="UP000747542">
    <property type="component" value="Unassembled WGS sequence"/>
</dbReference>
<dbReference type="CDD" id="cd20386">
    <property type="entry name" value="Tudor_PHF20-like"/>
    <property type="match status" value="1"/>
</dbReference>
<dbReference type="GO" id="GO:0005634">
    <property type="term" value="C:nucleus"/>
    <property type="evidence" value="ECO:0007669"/>
    <property type="project" value="UniProtKB-SubCell"/>
</dbReference>
<dbReference type="PANTHER" id="PTHR15856">
    <property type="entry name" value="PHD FINGER PROTEIN 20-RELATED"/>
    <property type="match status" value="1"/>
</dbReference>
<evidence type="ECO:0000256" key="3">
    <source>
        <dbReference type="ARBA" id="ARBA00023242"/>
    </source>
</evidence>
<dbReference type="SMART" id="SM00333">
    <property type="entry name" value="TUDOR"/>
    <property type="match status" value="2"/>
</dbReference>
<feature type="domain" description="Tudor" evidence="5">
    <location>
        <begin position="72"/>
        <end position="133"/>
    </location>
</feature>
<dbReference type="PANTHER" id="PTHR15856:SF51">
    <property type="entry name" value="MBD-R2"/>
    <property type="match status" value="1"/>
</dbReference>
<dbReference type="EMBL" id="JAHLQT010002534">
    <property type="protein sequence ID" value="KAG7177167.1"/>
    <property type="molecule type" value="Genomic_DNA"/>
</dbReference>
<evidence type="ECO:0000259" key="5">
    <source>
        <dbReference type="SMART" id="SM00333"/>
    </source>
</evidence>
<dbReference type="InterPro" id="IPR016177">
    <property type="entry name" value="DNA-bd_dom_sf"/>
</dbReference>
<feature type="region of interest" description="Disordered" evidence="4">
    <location>
        <begin position="231"/>
        <end position="262"/>
    </location>
</feature>
<feature type="compositionally biased region" description="Basic and acidic residues" evidence="4">
    <location>
        <begin position="419"/>
        <end position="442"/>
    </location>
</feature>
<dbReference type="Gene3D" id="3.30.890.10">
    <property type="entry name" value="Methyl-cpg-binding Protein 2, Chain A"/>
    <property type="match status" value="1"/>
</dbReference>
<protein>
    <submittedName>
        <fullName evidence="6">PHD finger protein 20-like</fullName>
    </submittedName>
</protein>
<dbReference type="SUPFAM" id="SSF54171">
    <property type="entry name" value="DNA-binding domain"/>
    <property type="match status" value="1"/>
</dbReference>
<name>A0A8J5TU71_HOMAM</name>
<organism evidence="6 7">
    <name type="scientific">Homarus americanus</name>
    <name type="common">American lobster</name>
    <dbReference type="NCBI Taxonomy" id="6706"/>
    <lineage>
        <taxon>Eukaryota</taxon>
        <taxon>Metazoa</taxon>
        <taxon>Ecdysozoa</taxon>
        <taxon>Arthropoda</taxon>
        <taxon>Crustacea</taxon>
        <taxon>Multicrustacea</taxon>
        <taxon>Malacostraca</taxon>
        <taxon>Eumalacostraca</taxon>
        <taxon>Eucarida</taxon>
        <taxon>Decapoda</taxon>
        <taxon>Pleocyemata</taxon>
        <taxon>Astacidea</taxon>
        <taxon>Nephropoidea</taxon>
        <taxon>Nephropidae</taxon>
        <taxon>Homarus</taxon>
    </lineage>
</organism>
<feature type="compositionally biased region" description="Basic and acidic residues" evidence="4">
    <location>
        <begin position="247"/>
        <end position="258"/>
    </location>
</feature>
<keyword evidence="7" id="KW-1185">Reference proteome</keyword>
<feature type="non-terminal residue" evidence="6">
    <location>
        <position position="517"/>
    </location>
</feature>
<evidence type="ECO:0000256" key="1">
    <source>
        <dbReference type="ARBA" id="ARBA00004123"/>
    </source>
</evidence>
<evidence type="ECO:0000313" key="7">
    <source>
        <dbReference type="Proteomes" id="UP000747542"/>
    </source>
</evidence>
<feature type="region of interest" description="Disordered" evidence="4">
    <location>
        <begin position="310"/>
        <end position="352"/>
    </location>
</feature>
<feature type="region of interest" description="Disordered" evidence="4">
    <location>
        <begin position="195"/>
        <end position="218"/>
    </location>
</feature>
<evidence type="ECO:0000256" key="4">
    <source>
        <dbReference type="SAM" id="MobiDB-lite"/>
    </source>
</evidence>
<feature type="compositionally biased region" description="Low complexity" evidence="4">
    <location>
        <begin position="202"/>
        <end position="215"/>
    </location>
</feature>
<comment type="caution">
    <text evidence="6">The sequence shown here is derived from an EMBL/GenBank/DDBJ whole genome shotgun (WGS) entry which is preliminary data.</text>
</comment>
<comment type="subcellular location">
    <subcellularLocation>
        <location evidence="1">Nucleus</location>
    </subcellularLocation>
</comment>
<evidence type="ECO:0000256" key="2">
    <source>
        <dbReference type="ARBA" id="ARBA00022737"/>
    </source>
</evidence>
<dbReference type="InterPro" id="IPR016197">
    <property type="entry name" value="Chromo-like_dom_sf"/>
</dbReference>
<dbReference type="GO" id="GO:0044545">
    <property type="term" value="C:NSL complex"/>
    <property type="evidence" value="ECO:0007669"/>
    <property type="project" value="TreeGrafter"/>
</dbReference>
<sequence>VHIIAGPPKGEKAERDHSGEPKDGESSTKHEEDFLGFSPSADKSKADVLISRADIAQANAMARQLHVFKPGIDFVPGSRLEVLESRDNNWYQCKIVEVDWGELDILVHYERWSNRFDEWLKMDSTRIRPMIRSSLRKDRRSSHFRVGDKVTARWAADGKRYHARITKSLGDDQYEVLFFDGVAKILRSGALTKFSRGTNEMGGETESPSTSSSPSKQFGLDDEEMMLLSPAATTASSTDSRSSSPEPDQHSADTIKEEELSEVEAVTAPIKKSIFEVEIIDQKRKPKRKAAVEELFQSLKKKRKYEKRNRDSICGIEEEGPSMKQAEGSFSGDVPESATCDSPLPPQPEGKKIRCKNDLHRYCEELGLPFEIEKFDFSVKNMKDAIEAYLKEADSKVTTKTHQPAKDQKELSKDVGLVEVKEEKIEHEDKTAISDPGESSKIHMVKRSEVKKPEVKRLDVKLSDPPRMKIEIPIIPKTENIGMLASPLISPSASPWSPTLTSALPRSLPASAIVHSG</sequence>
<dbReference type="SUPFAM" id="SSF54160">
    <property type="entry name" value="Chromo domain-like"/>
    <property type="match status" value="1"/>
</dbReference>
<accession>A0A8J5TU71</accession>
<dbReference type="InterPro" id="IPR043449">
    <property type="entry name" value="PHF20-like"/>
</dbReference>